<dbReference type="Proteomes" id="UP000276133">
    <property type="component" value="Unassembled WGS sequence"/>
</dbReference>
<dbReference type="EMBL" id="REGN01006588">
    <property type="protein sequence ID" value="RNA08969.1"/>
    <property type="molecule type" value="Genomic_DNA"/>
</dbReference>
<name>A0A3M7QCJ1_BRAPC</name>
<dbReference type="AlphaFoldDB" id="A0A3M7QCJ1"/>
<keyword evidence="1" id="KW-0472">Membrane</keyword>
<keyword evidence="1" id="KW-1133">Transmembrane helix</keyword>
<accession>A0A3M7QCJ1</accession>
<proteinExistence type="predicted"/>
<gene>
    <name evidence="2" type="ORF">BpHYR1_018152</name>
</gene>
<keyword evidence="1" id="KW-0812">Transmembrane</keyword>
<keyword evidence="3" id="KW-1185">Reference proteome</keyword>
<comment type="caution">
    <text evidence="2">The sequence shown here is derived from an EMBL/GenBank/DDBJ whole genome shotgun (WGS) entry which is preliminary data.</text>
</comment>
<organism evidence="2 3">
    <name type="scientific">Brachionus plicatilis</name>
    <name type="common">Marine rotifer</name>
    <name type="synonym">Brachionus muelleri</name>
    <dbReference type="NCBI Taxonomy" id="10195"/>
    <lineage>
        <taxon>Eukaryota</taxon>
        <taxon>Metazoa</taxon>
        <taxon>Spiralia</taxon>
        <taxon>Gnathifera</taxon>
        <taxon>Rotifera</taxon>
        <taxon>Eurotatoria</taxon>
        <taxon>Monogononta</taxon>
        <taxon>Pseudotrocha</taxon>
        <taxon>Ploima</taxon>
        <taxon>Brachionidae</taxon>
        <taxon>Brachionus</taxon>
    </lineage>
</organism>
<protein>
    <submittedName>
        <fullName evidence="2">Uncharacterized protein</fullName>
    </submittedName>
</protein>
<sequence length="205" mass="24324">MEGKKNIVEVFLTYSTMPAVFIYCFTMLQNSSSIDELNHNLEDMLLLHLHVRLSIEISFWNYDWLNQLFKKFNRKFLTITNESGREDVNPNLHFQSTVTLPPADTVLLGPCWISLNIDDSFMELSYCFIWKNRFRQYSRLTRLTNNSVESWFGYFRNNFLDINSKMDKMPKNQELMIESLQDELTNIEVLMDLKTSSPEIQSKKF</sequence>
<reference evidence="2 3" key="1">
    <citation type="journal article" date="2018" name="Sci. Rep.">
        <title>Genomic signatures of local adaptation to the degree of environmental predictability in rotifers.</title>
        <authorList>
            <person name="Franch-Gras L."/>
            <person name="Hahn C."/>
            <person name="Garcia-Roger E.M."/>
            <person name="Carmona M.J."/>
            <person name="Serra M."/>
            <person name="Gomez A."/>
        </authorList>
    </citation>
    <scope>NUCLEOTIDE SEQUENCE [LARGE SCALE GENOMIC DNA]</scope>
    <source>
        <strain evidence="2">HYR1</strain>
    </source>
</reference>
<feature type="transmembrane region" description="Helical" evidence="1">
    <location>
        <begin position="7"/>
        <end position="28"/>
    </location>
</feature>
<evidence type="ECO:0000256" key="1">
    <source>
        <dbReference type="SAM" id="Phobius"/>
    </source>
</evidence>
<evidence type="ECO:0000313" key="2">
    <source>
        <dbReference type="EMBL" id="RNA08969.1"/>
    </source>
</evidence>
<evidence type="ECO:0000313" key="3">
    <source>
        <dbReference type="Proteomes" id="UP000276133"/>
    </source>
</evidence>